<name>A0A1E1KIB2_9HELO</name>
<accession>A0A1E1KIB2</accession>
<dbReference type="Proteomes" id="UP000178912">
    <property type="component" value="Unassembled WGS sequence"/>
</dbReference>
<keyword evidence="3" id="KW-1185">Reference proteome</keyword>
<gene>
    <name evidence="2" type="ORF">RAG0_06707</name>
</gene>
<organism evidence="2 3">
    <name type="scientific">Rhynchosporium agropyri</name>
    <dbReference type="NCBI Taxonomy" id="914238"/>
    <lineage>
        <taxon>Eukaryota</taxon>
        <taxon>Fungi</taxon>
        <taxon>Dikarya</taxon>
        <taxon>Ascomycota</taxon>
        <taxon>Pezizomycotina</taxon>
        <taxon>Leotiomycetes</taxon>
        <taxon>Helotiales</taxon>
        <taxon>Ploettnerulaceae</taxon>
        <taxon>Rhynchosporium</taxon>
    </lineage>
</organism>
<dbReference type="EMBL" id="FJUX01000033">
    <property type="protein sequence ID" value="CZS97798.1"/>
    <property type="molecule type" value="Genomic_DNA"/>
</dbReference>
<sequence>MTWFVRYGSFSGLYQTPCHGWASKRVIFGTDVSDLLDSQRGTDDTGFHDTSRSPSGPQVVYPAPGTNRQDYPPIFLGQKAAGLIKNSSFEYRLNTPHNDTQLSTVH</sequence>
<dbReference type="AlphaFoldDB" id="A0A1E1KIB2"/>
<reference evidence="3" key="1">
    <citation type="submission" date="2016-03" db="EMBL/GenBank/DDBJ databases">
        <authorList>
            <person name="Guldener U."/>
        </authorList>
    </citation>
    <scope>NUCLEOTIDE SEQUENCE [LARGE SCALE GENOMIC DNA]</scope>
    <source>
        <strain evidence="3">04CH-RAC-A.6.1</strain>
    </source>
</reference>
<feature type="compositionally biased region" description="Basic and acidic residues" evidence="1">
    <location>
        <begin position="40"/>
        <end position="51"/>
    </location>
</feature>
<evidence type="ECO:0000256" key="1">
    <source>
        <dbReference type="SAM" id="MobiDB-lite"/>
    </source>
</evidence>
<evidence type="ECO:0000313" key="2">
    <source>
        <dbReference type="EMBL" id="CZS97798.1"/>
    </source>
</evidence>
<feature type="region of interest" description="Disordered" evidence="1">
    <location>
        <begin position="39"/>
        <end position="58"/>
    </location>
</feature>
<evidence type="ECO:0000313" key="3">
    <source>
        <dbReference type="Proteomes" id="UP000178912"/>
    </source>
</evidence>
<proteinExistence type="predicted"/>
<protein>
    <submittedName>
        <fullName evidence="2">Uncharacterized protein</fullName>
    </submittedName>
</protein>